<keyword evidence="2" id="KW-1185">Reference proteome</keyword>
<evidence type="ECO:0000313" key="1">
    <source>
        <dbReference type="EMBL" id="MBK6087242.1"/>
    </source>
</evidence>
<gene>
    <name evidence="1" type="ORF">JKK62_00975</name>
</gene>
<comment type="caution">
    <text evidence="1">The sequence shown here is derived from an EMBL/GenBank/DDBJ whole genome shotgun (WGS) entry which is preliminary data.</text>
</comment>
<organism evidence="1 2">
    <name type="scientific">Ruminococcus difficilis</name>
    <dbReference type="NCBI Taxonomy" id="2763069"/>
    <lineage>
        <taxon>Bacteria</taxon>
        <taxon>Bacillati</taxon>
        <taxon>Bacillota</taxon>
        <taxon>Clostridia</taxon>
        <taxon>Eubacteriales</taxon>
        <taxon>Oscillospiraceae</taxon>
        <taxon>Ruminococcus</taxon>
    </lineage>
</organism>
<evidence type="ECO:0000313" key="2">
    <source>
        <dbReference type="Proteomes" id="UP000633365"/>
    </source>
</evidence>
<dbReference type="AlphaFoldDB" id="A0A934TY21"/>
<dbReference type="EMBL" id="JAEQMG010000013">
    <property type="protein sequence ID" value="MBK6087242.1"/>
    <property type="molecule type" value="Genomic_DNA"/>
</dbReference>
<sequence length="65" mass="7409">MKEPHYHLYLDDDEHSIIIRSLNTLKTELIENGITTDAVDDLIVKVGHAPQKKLKVVEKSVDDAR</sequence>
<dbReference type="RefSeq" id="WP_201426561.1">
    <property type="nucleotide sequence ID" value="NZ_JAEQMG010000013.1"/>
</dbReference>
<proteinExistence type="predicted"/>
<name>A0A934TY21_9FIRM</name>
<reference evidence="1" key="1">
    <citation type="submission" date="2021-01" db="EMBL/GenBank/DDBJ databases">
        <title>Genome public.</title>
        <authorList>
            <person name="Liu C."/>
            <person name="Sun Q."/>
        </authorList>
    </citation>
    <scope>NUCLEOTIDE SEQUENCE</scope>
    <source>
        <strain evidence="1">M6</strain>
    </source>
</reference>
<accession>A0A934TY21</accession>
<protein>
    <submittedName>
        <fullName evidence="1">Uncharacterized protein</fullName>
    </submittedName>
</protein>
<dbReference type="Proteomes" id="UP000633365">
    <property type="component" value="Unassembled WGS sequence"/>
</dbReference>